<accession>A0A6G0TRZ3</accession>
<dbReference type="AlphaFoldDB" id="A0A6G0TRZ3"/>
<reference evidence="2 3" key="1">
    <citation type="submission" date="2019-08" db="EMBL/GenBank/DDBJ databases">
        <title>The genome of the soybean aphid Biotype 1, its phylome, world population structure and adaptation to the North American continent.</title>
        <authorList>
            <person name="Giordano R."/>
            <person name="Donthu R.K."/>
            <person name="Hernandez A.G."/>
            <person name="Wright C.L."/>
            <person name="Zimin A.V."/>
        </authorList>
    </citation>
    <scope>NUCLEOTIDE SEQUENCE [LARGE SCALE GENOMIC DNA]</scope>
    <source>
        <tissue evidence="2">Whole aphids</tissue>
    </source>
</reference>
<dbReference type="EMBL" id="VYZN01000018">
    <property type="protein sequence ID" value="KAE9537566.1"/>
    <property type="molecule type" value="Genomic_DNA"/>
</dbReference>
<protein>
    <submittedName>
        <fullName evidence="2">Uncharacterized protein</fullName>
    </submittedName>
</protein>
<keyword evidence="1" id="KW-0472">Membrane</keyword>
<evidence type="ECO:0000256" key="1">
    <source>
        <dbReference type="SAM" id="Phobius"/>
    </source>
</evidence>
<proteinExistence type="predicted"/>
<evidence type="ECO:0000313" key="3">
    <source>
        <dbReference type="Proteomes" id="UP000475862"/>
    </source>
</evidence>
<sequence>MHFYVKETYLSPTTDERSGVVQKVSILKNFDTLALIIIRTKDIIFKKKHQAAHKQNVVKWVPLCCTLGAVWITIILYRSIKLKSNDKYCCIRKTILNRDDVTTYTNNFINYNYKIILKYTAKFQKKLEIINFTSLLTSILYFRQVGTALLYIRRWGGPRTRVDLNTNNFMNFKLQNNLQIFMILTNFCQNLNFKC</sequence>
<gene>
    <name evidence="2" type="ORF">AGLY_006589</name>
</gene>
<keyword evidence="1" id="KW-1133">Transmembrane helix</keyword>
<comment type="caution">
    <text evidence="2">The sequence shown here is derived from an EMBL/GenBank/DDBJ whole genome shotgun (WGS) entry which is preliminary data.</text>
</comment>
<keyword evidence="3" id="KW-1185">Reference proteome</keyword>
<name>A0A6G0TRZ3_APHGL</name>
<dbReference type="Proteomes" id="UP000475862">
    <property type="component" value="Unassembled WGS sequence"/>
</dbReference>
<organism evidence="2 3">
    <name type="scientific">Aphis glycines</name>
    <name type="common">Soybean aphid</name>
    <dbReference type="NCBI Taxonomy" id="307491"/>
    <lineage>
        <taxon>Eukaryota</taxon>
        <taxon>Metazoa</taxon>
        <taxon>Ecdysozoa</taxon>
        <taxon>Arthropoda</taxon>
        <taxon>Hexapoda</taxon>
        <taxon>Insecta</taxon>
        <taxon>Pterygota</taxon>
        <taxon>Neoptera</taxon>
        <taxon>Paraneoptera</taxon>
        <taxon>Hemiptera</taxon>
        <taxon>Sternorrhyncha</taxon>
        <taxon>Aphidomorpha</taxon>
        <taxon>Aphidoidea</taxon>
        <taxon>Aphididae</taxon>
        <taxon>Aphidini</taxon>
        <taxon>Aphis</taxon>
        <taxon>Aphis</taxon>
    </lineage>
</organism>
<evidence type="ECO:0000313" key="2">
    <source>
        <dbReference type="EMBL" id="KAE9537566.1"/>
    </source>
</evidence>
<feature type="transmembrane region" description="Helical" evidence="1">
    <location>
        <begin position="57"/>
        <end position="77"/>
    </location>
</feature>
<keyword evidence="1" id="KW-0812">Transmembrane</keyword>
<feature type="transmembrane region" description="Helical" evidence="1">
    <location>
        <begin position="129"/>
        <end position="152"/>
    </location>
</feature>